<organism evidence="1 2">
    <name type="scientific">Dentiscutata heterogama</name>
    <dbReference type="NCBI Taxonomy" id="1316150"/>
    <lineage>
        <taxon>Eukaryota</taxon>
        <taxon>Fungi</taxon>
        <taxon>Fungi incertae sedis</taxon>
        <taxon>Mucoromycota</taxon>
        <taxon>Glomeromycotina</taxon>
        <taxon>Glomeromycetes</taxon>
        <taxon>Diversisporales</taxon>
        <taxon>Gigasporaceae</taxon>
        <taxon>Dentiscutata</taxon>
    </lineage>
</organism>
<dbReference type="EMBL" id="CAJVPU010002490">
    <property type="protein sequence ID" value="CAG8502034.1"/>
    <property type="molecule type" value="Genomic_DNA"/>
</dbReference>
<protein>
    <submittedName>
        <fullName evidence="1">900_t:CDS:1</fullName>
    </submittedName>
</protein>
<reference evidence="1" key="1">
    <citation type="submission" date="2021-06" db="EMBL/GenBank/DDBJ databases">
        <authorList>
            <person name="Kallberg Y."/>
            <person name="Tangrot J."/>
            <person name="Rosling A."/>
        </authorList>
    </citation>
    <scope>NUCLEOTIDE SEQUENCE</scope>
    <source>
        <strain evidence="1">IL203A</strain>
    </source>
</reference>
<dbReference type="Proteomes" id="UP000789702">
    <property type="component" value="Unassembled WGS sequence"/>
</dbReference>
<accession>A0ACA9KZ83</accession>
<comment type="caution">
    <text evidence="1">The sequence shown here is derived from an EMBL/GenBank/DDBJ whole genome shotgun (WGS) entry which is preliminary data.</text>
</comment>
<gene>
    <name evidence="1" type="ORF">DHETER_LOCUS3052</name>
</gene>
<evidence type="ECO:0000313" key="2">
    <source>
        <dbReference type="Proteomes" id="UP000789702"/>
    </source>
</evidence>
<proteinExistence type="predicted"/>
<sequence>MFSFVLGATTIVVGIILAFLSSSLLTLLDVAILVVSFNVALYYYFSSDK</sequence>
<keyword evidence="2" id="KW-1185">Reference proteome</keyword>
<evidence type="ECO:0000313" key="1">
    <source>
        <dbReference type="EMBL" id="CAG8502034.1"/>
    </source>
</evidence>
<name>A0ACA9KZ83_9GLOM</name>